<evidence type="ECO:0000313" key="9">
    <source>
        <dbReference type="EMBL" id="AII85966.1"/>
    </source>
</evidence>
<feature type="transmembrane region" description="Helical" evidence="7">
    <location>
        <begin position="218"/>
        <end position="235"/>
    </location>
</feature>
<dbReference type="Gene3D" id="1.10.3720.10">
    <property type="entry name" value="MetI-like"/>
    <property type="match status" value="2"/>
</dbReference>
<proteinExistence type="inferred from homology"/>
<dbReference type="InterPro" id="IPR035906">
    <property type="entry name" value="MetI-like_sf"/>
</dbReference>
<dbReference type="EMBL" id="CP003984">
    <property type="protein sequence ID" value="AII85966.1"/>
    <property type="molecule type" value="Genomic_DNA"/>
</dbReference>
<evidence type="ECO:0000256" key="7">
    <source>
        <dbReference type="RuleBase" id="RU363032"/>
    </source>
</evidence>
<dbReference type="FunFam" id="1.10.3720.10:FF:000088">
    <property type="entry name" value="Iron(III) ABC transporter, permease protein"/>
    <property type="match status" value="1"/>
</dbReference>
<dbReference type="GO" id="GO:0005886">
    <property type="term" value="C:plasma membrane"/>
    <property type="evidence" value="ECO:0007669"/>
    <property type="project" value="UniProtKB-SubCell"/>
</dbReference>
<dbReference type="AlphaFoldDB" id="A0AAN0RH08"/>
<feature type="transmembrane region" description="Helical" evidence="7">
    <location>
        <begin position="293"/>
        <end position="316"/>
    </location>
</feature>
<name>A0AAN0RH08_9RHOB</name>
<comment type="subcellular location">
    <subcellularLocation>
        <location evidence="1 7">Cell membrane</location>
        <topology evidence="1 7">Multi-pass membrane protein</topology>
    </subcellularLocation>
</comment>
<dbReference type="GO" id="GO:0055085">
    <property type="term" value="P:transmembrane transport"/>
    <property type="evidence" value="ECO:0007669"/>
    <property type="project" value="InterPro"/>
</dbReference>
<evidence type="ECO:0000256" key="4">
    <source>
        <dbReference type="ARBA" id="ARBA00022692"/>
    </source>
</evidence>
<feature type="transmembrane region" description="Helical" evidence="7">
    <location>
        <begin position="462"/>
        <end position="484"/>
    </location>
</feature>
<evidence type="ECO:0000259" key="8">
    <source>
        <dbReference type="PROSITE" id="PS50928"/>
    </source>
</evidence>
<dbReference type="PROSITE" id="PS50928">
    <property type="entry name" value="ABC_TM1"/>
    <property type="match status" value="2"/>
</dbReference>
<gene>
    <name evidence="9" type="ORF">RCA23_c04040</name>
</gene>
<reference evidence="9 10" key="1">
    <citation type="journal article" date="2014" name="ISME J.">
        <title>Adaptation of an abundant Roseobacter RCA organism to pelagic systems revealed by genomic and transcriptomic analyses.</title>
        <authorList>
            <person name="Voget S."/>
            <person name="Wemheuer B."/>
            <person name="Brinkhoff T."/>
            <person name="Vollmers J."/>
            <person name="Dietrich S."/>
            <person name="Giebel H.A."/>
            <person name="Beardsley C."/>
            <person name="Sardemann C."/>
            <person name="Bakenhus I."/>
            <person name="Billerbeck S."/>
            <person name="Daniel R."/>
            <person name="Simon M."/>
        </authorList>
    </citation>
    <scope>NUCLEOTIDE SEQUENCE [LARGE SCALE GENOMIC DNA]</scope>
    <source>
        <strain evidence="9 10">RCA23</strain>
    </source>
</reference>
<dbReference type="RefSeq" id="WP_236631380.1">
    <property type="nucleotide sequence ID" value="NZ_CP003984.1"/>
</dbReference>
<evidence type="ECO:0000256" key="5">
    <source>
        <dbReference type="ARBA" id="ARBA00022989"/>
    </source>
</evidence>
<dbReference type="KEGG" id="ptp:RCA23_c04040"/>
<feature type="transmembrane region" description="Helical" evidence="7">
    <location>
        <begin position="412"/>
        <end position="441"/>
    </location>
</feature>
<evidence type="ECO:0000256" key="1">
    <source>
        <dbReference type="ARBA" id="ARBA00004651"/>
    </source>
</evidence>
<evidence type="ECO:0000256" key="6">
    <source>
        <dbReference type="ARBA" id="ARBA00023136"/>
    </source>
</evidence>
<dbReference type="SUPFAM" id="SSF161098">
    <property type="entry name" value="MetI-like"/>
    <property type="match status" value="2"/>
</dbReference>
<comment type="similarity">
    <text evidence="7">Belongs to the binding-protein-dependent transport system permease family.</text>
</comment>
<feature type="domain" description="ABC transmembrane type-1" evidence="8">
    <location>
        <begin position="54"/>
        <end position="259"/>
    </location>
</feature>
<feature type="transmembrane region" description="Helical" evidence="7">
    <location>
        <begin position="92"/>
        <end position="110"/>
    </location>
</feature>
<organism evidence="9 10">
    <name type="scientific">Planktomarina temperata RCA23</name>
    <dbReference type="NCBI Taxonomy" id="666509"/>
    <lineage>
        <taxon>Bacteria</taxon>
        <taxon>Pseudomonadati</taxon>
        <taxon>Pseudomonadota</taxon>
        <taxon>Alphaproteobacteria</taxon>
        <taxon>Rhodobacterales</taxon>
        <taxon>Paracoccaceae</taxon>
        <taxon>Planktomarina</taxon>
    </lineage>
</organism>
<dbReference type="Pfam" id="PF00528">
    <property type="entry name" value="BPD_transp_1"/>
    <property type="match status" value="1"/>
</dbReference>
<keyword evidence="5 7" id="KW-1133">Transmembrane helix</keyword>
<dbReference type="PANTHER" id="PTHR30183:SF2">
    <property type="entry name" value="IRON UTILIZATION PROTEIN"/>
    <property type="match status" value="1"/>
</dbReference>
<keyword evidence="3" id="KW-1003">Cell membrane</keyword>
<accession>A0AAN0RH08</accession>
<keyword evidence="6 7" id="KW-0472">Membrane</keyword>
<feature type="transmembrane region" description="Helical" evidence="7">
    <location>
        <begin position="241"/>
        <end position="260"/>
    </location>
</feature>
<keyword evidence="2 7" id="KW-0813">Transport</keyword>
<keyword evidence="10" id="KW-1185">Reference proteome</keyword>
<dbReference type="PANTHER" id="PTHR30183">
    <property type="entry name" value="MOLYBDENUM TRANSPORT SYSTEM PERMEASE PROTEIN MODB"/>
    <property type="match status" value="1"/>
</dbReference>
<feature type="transmembrane region" description="Helical" evidence="7">
    <location>
        <begin position="12"/>
        <end position="33"/>
    </location>
</feature>
<dbReference type="InterPro" id="IPR000515">
    <property type="entry name" value="MetI-like"/>
</dbReference>
<evidence type="ECO:0000256" key="3">
    <source>
        <dbReference type="ARBA" id="ARBA00022475"/>
    </source>
</evidence>
<dbReference type="CDD" id="cd06261">
    <property type="entry name" value="TM_PBP2"/>
    <property type="match status" value="1"/>
</dbReference>
<evidence type="ECO:0000313" key="10">
    <source>
        <dbReference type="Proteomes" id="UP000028680"/>
    </source>
</evidence>
<keyword evidence="4 7" id="KW-0812">Transmembrane</keyword>
<feature type="transmembrane region" description="Helical" evidence="7">
    <location>
        <begin position="53"/>
        <end position="80"/>
    </location>
</feature>
<feature type="transmembrane region" description="Helical" evidence="7">
    <location>
        <begin position="523"/>
        <end position="539"/>
    </location>
</feature>
<dbReference type="Proteomes" id="UP000028680">
    <property type="component" value="Chromosome"/>
</dbReference>
<protein>
    <submittedName>
        <fullName evidence="9">Fe(3+)-transport system protein SfuB</fullName>
    </submittedName>
</protein>
<feature type="transmembrane region" description="Helical" evidence="7">
    <location>
        <begin position="143"/>
        <end position="162"/>
    </location>
</feature>
<feature type="transmembrane region" description="Helical" evidence="7">
    <location>
        <begin position="336"/>
        <end position="356"/>
    </location>
</feature>
<feature type="transmembrane region" description="Helical" evidence="7">
    <location>
        <begin position="368"/>
        <end position="392"/>
    </location>
</feature>
<evidence type="ECO:0000256" key="2">
    <source>
        <dbReference type="ARBA" id="ARBA00022448"/>
    </source>
</evidence>
<feature type="domain" description="ABC transmembrane type-1" evidence="8">
    <location>
        <begin position="332"/>
        <end position="538"/>
    </location>
</feature>
<sequence length="543" mass="57941">MAEKLKKRAGLGRWLALAIAGCVLLPIVSIAWMGFGSDGARWAHLLATVFPRYLSNSLSLMLGVGAVSLLLGTSLAYLITHLEFPGRKWVQYGLFLPLAMPSFVAAYAWVDVLEYAGPLQTTLRDLAGWSSVRDYWFPNIRSLPGAIFVLSLTLYPYVYLLARAAFRELPASGQDVARSLGLGHMRQFLRVSLPQARPAIAAGTAIVMMETLNDFGTVDYFAVQTLTTGIFSIWLESYDPGGAAQLAVLAALIVAGLLGVEKIGRRRARFHKSGRQLAPIQPQPLSSRQGAAVLLYCLVPMGLGFLIPLMVLVAPVVSDLSLWSDTGLWRAAAHSLALGGASAGLVVTLATVMVLGLQKTPAAWRKSLLTLTTVGYAFPGAVLGLGILIPLATFDNWLADLVFATFRRDPGLLLTGSAGALIVAYCVRFFAIGVGAAEAGLAAISTNIPLAASTLGRGPKDVLVNIYQPLMRGSLASAMVLVFVDTVKELPATLLLRPFNFDTLSTHVYAQASLENFHGSTPAALLIITLSLGAIFLLAKAHR</sequence>